<accession>A0ABT8D1E6</accession>
<comment type="caution">
    <text evidence="1">The sequence shown here is derived from an EMBL/GenBank/DDBJ whole genome shotgun (WGS) entry which is preliminary data.</text>
</comment>
<evidence type="ECO:0000313" key="1">
    <source>
        <dbReference type="EMBL" id="MDN3710131.1"/>
    </source>
</evidence>
<dbReference type="Proteomes" id="UP001242368">
    <property type="component" value="Unassembled WGS sequence"/>
</dbReference>
<keyword evidence="2" id="KW-1185">Reference proteome</keyword>
<organism evidence="1 2">
    <name type="scientific">Paenimyroides ceti</name>
    <dbReference type="NCBI Taxonomy" id="395087"/>
    <lineage>
        <taxon>Bacteria</taxon>
        <taxon>Pseudomonadati</taxon>
        <taxon>Bacteroidota</taxon>
        <taxon>Flavobacteriia</taxon>
        <taxon>Flavobacteriales</taxon>
        <taxon>Flavobacteriaceae</taxon>
        <taxon>Paenimyroides</taxon>
    </lineage>
</organism>
<gene>
    <name evidence="1" type="ORF">QW060_24950</name>
</gene>
<evidence type="ECO:0000313" key="2">
    <source>
        <dbReference type="Proteomes" id="UP001242368"/>
    </source>
</evidence>
<protein>
    <submittedName>
        <fullName evidence="1">Uncharacterized protein</fullName>
    </submittedName>
</protein>
<reference evidence="2" key="1">
    <citation type="journal article" date="2019" name="Int. J. Syst. Evol. Microbiol.">
        <title>The Global Catalogue of Microorganisms (GCM) 10K type strain sequencing project: providing services to taxonomists for standard genome sequencing and annotation.</title>
        <authorList>
            <consortium name="The Broad Institute Genomics Platform"/>
            <consortium name="The Broad Institute Genome Sequencing Center for Infectious Disease"/>
            <person name="Wu L."/>
            <person name="Ma J."/>
        </authorList>
    </citation>
    <scope>NUCLEOTIDE SEQUENCE [LARGE SCALE GENOMIC DNA]</scope>
    <source>
        <strain evidence="2">CECT 7184</strain>
    </source>
</reference>
<dbReference type="RefSeq" id="WP_290365387.1">
    <property type="nucleotide sequence ID" value="NZ_JAUFQU010000076.1"/>
</dbReference>
<sequence>MKKQILAQGGENAIATAIENLKSMESSIVSMGKTDQSNYYLSLGILHEFLNDTKQAVVSTKSH</sequence>
<proteinExistence type="predicted"/>
<name>A0ABT8D1E6_9FLAO</name>
<dbReference type="EMBL" id="JAUFQU010000076">
    <property type="protein sequence ID" value="MDN3710131.1"/>
    <property type="molecule type" value="Genomic_DNA"/>
</dbReference>